<organism evidence="8 9">
    <name type="scientific">Corynebacterium crudilactis</name>
    <dbReference type="NCBI Taxonomy" id="1652495"/>
    <lineage>
        <taxon>Bacteria</taxon>
        <taxon>Bacillati</taxon>
        <taxon>Actinomycetota</taxon>
        <taxon>Actinomycetes</taxon>
        <taxon>Mycobacteriales</taxon>
        <taxon>Corynebacteriaceae</taxon>
        <taxon>Corynebacterium</taxon>
    </lineage>
</organism>
<gene>
    <name evidence="8" type="ORF">ccrud_10430</name>
</gene>
<dbReference type="GO" id="GO:0005886">
    <property type="term" value="C:plasma membrane"/>
    <property type="evidence" value="ECO:0007669"/>
    <property type="project" value="UniProtKB-SubCell"/>
</dbReference>
<feature type="transmembrane region" description="Helical" evidence="6">
    <location>
        <begin position="268"/>
        <end position="296"/>
    </location>
</feature>
<dbReference type="OrthoDB" id="7177610at2"/>
<proteinExistence type="predicted"/>
<dbReference type="Proteomes" id="UP000076929">
    <property type="component" value="Chromosome"/>
</dbReference>
<evidence type="ECO:0000256" key="5">
    <source>
        <dbReference type="ARBA" id="ARBA00023136"/>
    </source>
</evidence>
<protein>
    <submittedName>
        <fullName evidence="8">Competence protein ComE</fullName>
    </submittedName>
</protein>
<dbReference type="RefSeq" id="WP_066567226.1">
    <property type="nucleotide sequence ID" value="NZ_CP015622.1"/>
</dbReference>
<evidence type="ECO:0000256" key="4">
    <source>
        <dbReference type="ARBA" id="ARBA00022989"/>
    </source>
</evidence>
<dbReference type="EMBL" id="CP015622">
    <property type="protein sequence ID" value="ANE04577.1"/>
    <property type="molecule type" value="Genomic_DNA"/>
</dbReference>
<accession>A0A172QV52</accession>
<dbReference type="PANTHER" id="PTHR30619:SF7">
    <property type="entry name" value="BETA-LACTAMASE DOMAIN PROTEIN"/>
    <property type="match status" value="1"/>
</dbReference>
<dbReference type="KEGG" id="ccjz:ccrud_10430"/>
<evidence type="ECO:0000259" key="7">
    <source>
        <dbReference type="Pfam" id="PF03772"/>
    </source>
</evidence>
<keyword evidence="9" id="KW-1185">Reference proteome</keyword>
<dbReference type="Pfam" id="PF03772">
    <property type="entry name" value="Competence"/>
    <property type="match status" value="1"/>
</dbReference>
<reference evidence="8 9" key="1">
    <citation type="submission" date="2016-05" db="EMBL/GenBank/DDBJ databases">
        <title>Complete genome sequence of Corynebacterium crudilactis, a new Corynebacterium species isolated from raw cow's milk.</title>
        <authorList>
            <person name="Christian R."/>
            <person name="Zimmermann J."/>
            <person name="Lipski A."/>
            <person name="Kalinowski J."/>
        </authorList>
    </citation>
    <scope>NUCLEOTIDE SEQUENCE [LARGE SCALE GENOMIC DNA]</scope>
    <source>
        <strain evidence="8 9">JZ16</strain>
    </source>
</reference>
<dbReference type="STRING" id="1652495.ccrud_10430"/>
<feature type="domain" description="ComEC/Rec2-related protein" evidence="7">
    <location>
        <begin position="186"/>
        <end position="453"/>
    </location>
</feature>
<dbReference type="AlphaFoldDB" id="A0A172QV52"/>
<feature type="transmembrane region" description="Helical" evidence="6">
    <location>
        <begin position="339"/>
        <end position="362"/>
    </location>
</feature>
<sequence>MTELRLIPAAAVMWMAVAALILSGTWKISAGLLCVAVLVSCVFKLWGQTLVIGALSAGATLMAALRIHSAREFPPPQTWVGNAETIKVLASGDQLISFRVAGYPTPIPLFYSGDEAIEKASLIAVSGRVQTDSFPGVGDIVISAEDIDVVEAATGYSAWVNHVRDGFAYAVESSVGESSQGLLPGMVLGDTRLQDPLESQTYIDTGLSHLSAVSGSNVAIVVSAVVLLSYFLTVGPRVRVAVALVSLAIFVSLVGFEPSVLRASVTGLVGLLAIINSSRMEPIQGLSLAVIFLLFYDSNLAVHYGFLLSCAATAGIVMLYPLLYRALGPPLSRWHTPDILVRALTVAIAADLVTIPIIALMARQVSLVAVLANVLVDIAVPPITLLGLIAVLASLLPWPVEYPLLKIIEPFTWWIHHVAQWCQQLPHATVEVAAGWLGIAWACVIGLWIVVALHQGFVRELLIGSLLFFAFGMWHNKLPAQIDPSTVRFVVIAEVSEIADVARDKELIIVEDPSGLSSDRPTITKEGIPVLFPYRDGDVTLHVDGTQHAADGRF</sequence>
<feature type="transmembrane region" description="Helical" evidence="6">
    <location>
        <begin position="302"/>
        <end position="327"/>
    </location>
</feature>
<feature type="transmembrane region" description="Helical" evidence="6">
    <location>
        <begin position="374"/>
        <end position="396"/>
    </location>
</feature>
<keyword evidence="3 6" id="KW-0812">Transmembrane</keyword>
<evidence type="ECO:0000313" key="9">
    <source>
        <dbReference type="Proteomes" id="UP000076929"/>
    </source>
</evidence>
<evidence type="ECO:0000256" key="1">
    <source>
        <dbReference type="ARBA" id="ARBA00004651"/>
    </source>
</evidence>
<keyword evidence="4 6" id="KW-1133">Transmembrane helix</keyword>
<comment type="subcellular location">
    <subcellularLocation>
        <location evidence="1">Cell membrane</location>
        <topology evidence="1">Multi-pass membrane protein</topology>
    </subcellularLocation>
</comment>
<evidence type="ECO:0000313" key="8">
    <source>
        <dbReference type="EMBL" id="ANE04577.1"/>
    </source>
</evidence>
<evidence type="ECO:0000256" key="3">
    <source>
        <dbReference type="ARBA" id="ARBA00022692"/>
    </source>
</evidence>
<feature type="transmembrane region" description="Helical" evidence="6">
    <location>
        <begin position="12"/>
        <end position="39"/>
    </location>
</feature>
<dbReference type="InterPro" id="IPR004477">
    <property type="entry name" value="ComEC_N"/>
</dbReference>
<feature type="transmembrane region" description="Helical" evidence="6">
    <location>
        <begin position="433"/>
        <end position="451"/>
    </location>
</feature>
<keyword evidence="2" id="KW-1003">Cell membrane</keyword>
<dbReference type="InterPro" id="IPR052159">
    <property type="entry name" value="Competence_DNA_uptake"/>
</dbReference>
<feature type="transmembrane region" description="Helical" evidence="6">
    <location>
        <begin position="238"/>
        <end position="256"/>
    </location>
</feature>
<evidence type="ECO:0000256" key="2">
    <source>
        <dbReference type="ARBA" id="ARBA00022475"/>
    </source>
</evidence>
<dbReference type="PANTHER" id="PTHR30619">
    <property type="entry name" value="DNA INTERNALIZATION/COMPETENCE PROTEIN COMEC/REC2"/>
    <property type="match status" value="1"/>
</dbReference>
<name>A0A172QV52_9CORY</name>
<evidence type="ECO:0000256" key="6">
    <source>
        <dbReference type="SAM" id="Phobius"/>
    </source>
</evidence>
<dbReference type="NCBIfam" id="TIGR00360">
    <property type="entry name" value="ComEC_N-term"/>
    <property type="match status" value="1"/>
</dbReference>
<feature type="transmembrane region" description="Helical" evidence="6">
    <location>
        <begin position="210"/>
        <end position="232"/>
    </location>
</feature>
<keyword evidence="5 6" id="KW-0472">Membrane</keyword>